<protein>
    <submittedName>
        <fullName evidence="1">Copper resistance protein CopC</fullName>
    </submittedName>
</protein>
<proteinExistence type="predicted"/>
<name>A0ACA8Z6J8_9BACL</name>
<reference evidence="1" key="1">
    <citation type="submission" date="2020-04" db="EMBL/GenBank/DDBJ databases">
        <authorList>
            <person name="Hogendoorn C."/>
        </authorList>
    </citation>
    <scope>NUCLEOTIDE SEQUENCE</scope>
    <source>
        <strain evidence="1">FAVT5</strain>
    </source>
</reference>
<dbReference type="Proteomes" id="UP000501793">
    <property type="component" value="Chromosome"/>
</dbReference>
<dbReference type="EMBL" id="LR792684">
    <property type="protein sequence ID" value="CAB3390747.1"/>
    <property type="molecule type" value="Genomic_DNA"/>
</dbReference>
<evidence type="ECO:0000313" key="2">
    <source>
        <dbReference type="Proteomes" id="UP000501793"/>
    </source>
</evidence>
<organism evidence="1 2">
    <name type="scientific">Kyrpidia spormannii</name>
    <dbReference type="NCBI Taxonomy" id="2055160"/>
    <lineage>
        <taxon>Bacteria</taxon>
        <taxon>Bacillati</taxon>
        <taxon>Bacillota</taxon>
        <taxon>Bacilli</taxon>
        <taxon>Bacillales</taxon>
        <taxon>Alicyclobacillaceae</taxon>
        <taxon>Kyrpidia</taxon>
    </lineage>
</organism>
<gene>
    <name evidence="1" type="ORF">FAVT5_1024</name>
</gene>
<sequence>MAGLRRCMGRPGWLAGLVLILGLMFPGTASAHAYLVKALPVPDSTVSGMPARVQLWFSDPVEPRFADVFVLAPEGQRVASGPLAGDPKDATSLILPVYGGGSGTYVVEWRVVSADGHPVAGNYSFSVGAPSGTAQPTGGAVSALPPIEGISRLFQWSALLILPGLIGFWRTLARHPGLQRVNPAAVRRVTAWWAILALMATLFRLPVETHVQASVPWSEAWRPDQWLILLKNSTYGTILAIQLPLLLVVAGVAWRKPAGSTWTVPSWRNDGWLVPAFAALLVMAFAGHASDRPDPGLSMALDMVHLAAASWWVGGLTGVVLWAWAGRQTLPRGDRQPFHDAPGESRRMDHGSEVQAVQVARPRLEPDGARFRAAVPAGSVDDTAGPLHETTAARPSPGEGTIQPVDQFHGWPDLVRTVGWGFALSVVALVVTGLQATWVMTPTVYSLMHTTWGQALMVKIAFVVIMVALAVVHGLPLARLMHTSWIKGTVSAEWLLGLGAAVCVSVLTTSAPAYTDPGPVHRLLSQAAGTAELQIVPNRAGMNHLVVIFKDSQDRPLTDLEVVQVSVSMPDMGVTQVQVRSTAPGRYEASGSFFSMAGRWRVDIHALTREYRDLEWSTSVPVGQ</sequence>
<accession>A0ACA8Z6J8</accession>
<keyword evidence="2" id="KW-1185">Reference proteome</keyword>
<evidence type="ECO:0000313" key="1">
    <source>
        <dbReference type="EMBL" id="CAB3390747.1"/>
    </source>
</evidence>